<keyword evidence="2" id="KW-1185">Reference proteome</keyword>
<dbReference type="Gene3D" id="1.10.260.40">
    <property type="entry name" value="lambda repressor-like DNA-binding domains"/>
    <property type="match status" value="1"/>
</dbReference>
<evidence type="ECO:0000313" key="1">
    <source>
        <dbReference type="EMBL" id="OLV16265.1"/>
    </source>
</evidence>
<dbReference type="GO" id="GO:0003677">
    <property type="term" value="F:DNA binding"/>
    <property type="evidence" value="ECO:0007669"/>
    <property type="project" value="InterPro"/>
</dbReference>
<dbReference type="Proteomes" id="UP000186607">
    <property type="component" value="Unassembled WGS sequence"/>
</dbReference>
<protein>
    <submittedName>
        <fullName evidence="1">Uncharacterized protein</fullName>
    </submittedName>
</protein>
<evidence type="ECO:0000313" key="2">
    <source>
        <dbReference type="Proteomes" id="UP000186607"/>
    </source>
</evidence>
<sequence>MTTANKHIGNKHSGSSFDDFLAEDGLLAEVEGVALKRVIAFQLEQEMIRTGLTKTQLAVRMETSRSAVDRLLDPENHAVTLRTLERAASVLGKRLRLELI</sequence>
<organism evidence="1 2">
    <name type="scientific">Deinococcus marmoris</name>
    <dbReference type="NCBI Taxonomy" id="249408"/>
    <lineage>
        <taxon>Bacteria</taxon>
        <taxon>Thermotogati</taxon>
        <taxon>Deinococcota</taxon>
        <taxon>Deinococci</taxon>
        <taxon>Deinococcales</taxon>
        <taxon>Deinococcaceae</taxon>
        <taxon>Deinococcus</taxon>
    </lineage>
</organism>
<dbReference type="STRING" id="249408.BOO71_0012388"/>
<accession>A0A1U7NTN3</accession>
<dbReference type="RefSeq" id="WP_217694926.1">
    <property type="nucleotide sequence ID" value="NZ_MSTI01000149.1"/>
</dbReference>
<dbReference type="InterPro" id="IPR010982">
    <property type="entry name" value="Lambda_DNA-bd_dom_sf"/>
</dbReference>
<dbReference type="SUPFAM" id="SSF47413">
    <property type="entry name" value="lambda repressor-like DNA-binding domains"/>
    <property type="match status" value="1"/>
</dbReference>
<comment type="caution">
    <text evidence="1">The sequence shown here is derived from an EMBL/GenBank/DDBJ whole genome shotgun (WGS) entry which is preliminary data.</text>
</comment>
<name>A0A1U7NTN3_9DEIO</name>
<proteinExistence type="predicted"/>
<dbReference type="AlphaFoldDB" id="A0A1U7NTN3"/>
<gene>
    <name evidence="1" type="ORF">BOO71_0012388</name>
</gene>
<dbReference type="EMBL" id="MSTI01000149">
    <property type="protein sequence ID" value="OLV16265.1"/>
    <property type="molecule type" value="Genomic_DNA"/>
</dbReference>
<reference evidence="1 2" key="1">
    <citation type="submission" date="2017-01" db="EMBL/GenBank/DDBJ databases">
        <title>Genome Analysis of Deinococcus marmoris KOPRI26562.</title>
        <authorList>
            <person name="Kim J.H."/>
            <person name="Oh H.-M."/>
        </authorList>
    </citation>
    <scope>NUCLEOTIDE SEQUENCE [LARGE SCALE GENOMIC DNA]</scope>
    <source>
        <strain evidence="1 2">KOPRI26562</strain>
    </source>
</reference>